<evidence type="ECO:0000313" key="1">
    <source>
        <dbReference type="EMBL" id="KRZ24010.1"/>
    </source>
</evidence>
<proteinExistence type="predicted"/>
<protein>
    <submittedName>
        <fullName evidence="1">Uncharacterized protein</fullName>
    </submittedName>
</protein>
<organism evidence="1 2">
    <name type="scientific">Trichinella pseudospiralis</name>
    <name type="common">Parasitic roundworm</name>
    <dbReference type="NCBI Taxonomy" id="6337"/>
    <lineage>
        <taxon>Eukaryota</taxon>
        <taxon>Metazoa</taxon>
        <taxon>Ecdysozoa</taxon>
        <taxon>Nematoda</taxon>
        <taxon>Enoplea</taxon>
        <taxon>Dorylaimia</taxon>
        <taxon>Trichinellida</taxon>
        <taxon>Trichinellidae</taxon>
        <taxon>Trichinella</taxon>
    </lineage>
</organism>
<name>A0A0V1IMP1_TRIPS</name>
<reference evidence="1 2" key="1">
    <citation type="submission" date="2015-01" db="EMBL/GenBank/DDBJ databases">
        <title>Evolution of Trichinella species and genotypes.</title>
        <authorList>
            <person name="Korhonen P.K."/>
            <person name="Edoardo P."/>
            <person name="Giuseppe L.R."/>
            <person name="Gasser R.B."/>
        </authorList>
    </citation>
    <scope>NUCLEOTIDE SEQUENCE [LARGE SCALE GENOMIC DNA]</scope>
    <source>
        <strain evidence="1">ISS176</strain>
    </source>
</reference>
<gene>
    <name evidence="1" type="ORF">T4C_7292</name>
</gene>
<evidence type="ECO:0000313" key="2">
    <source>
        <dbReference type="Proteomes" id="UP000054826"/>
    </source>
</evidence>
<dbReference type="AlphaFoldDB" id="A0A0V1IMP1"/>
<dbReference type="EMBL" id="JYDV01000231">
    <property type="protein sequence ID" value="KRZ24010.1"/>
    <property type="molecule type" value="Genomic_DNA"/>
</dbReference>
<accession>A0A0V1IMP1</accession>
<comment type="caution">
    <text evidence="1">The sequence shown here is derived from an EMBL/GenBank/DDBJ whole genome shotgun (WGS) entry which is preliminary data.</text>
</comment>
<dbReference type="Proteomes" id="UP000054826">
    <property type="component" value="Unassembled WGS sequence"/>
</dbReference>
<sequence length="300" mass="34754">MPMEKTLSAFAPKIQKIYKHILCQLLQPMVQLYSNAKTNALTNVVNITRETKRLALMLYLEEQLVSILPCQRNLITSVIILHEMETSAAMKELVERDWKLKEEVSFAVSLPNAPPINLKAELIFCYQAWNNKQQMFRFDNNSSDAGTSSAIPHATKSVGAKNETKINYSGRILYSGNERQKKRNNPKNSRQGLLAIWNNRPHNFHSNIQKSNFGKEYENWENPAILAVMYNHSLQKVCNGNLTPSYEYTVKLMAIALYERHMEDIDKYRNRRTLGLPMPSWATTKYKIKEDKWKNDLINI</sequence>